<dbReference type="Proteomes" id="UP000053611">
    <property type="component" value="Unassembled WGS sequence"/>
</dbReference>
<feature type="region of interest" description="Disordered" evidence="1">
    <location>
        <begin position="50"/>
        <end position="140"/>
    </location>
</feature>
<gene>
    <name evidence="2" type="ORF">CC85DRAFT_79926</name>
</gene>
<dbReference type="EMBL" id="KQ087203">
    <property type="protein sequence ID" value="KLT42601.1"/>
    <property type="molecule type" value="Genomic_DNA"/>
</dbReference>
<feature type="compositionally biased region" description="Polar residues" evidence="1">
    <location>
        <begin position="92"/>
        <end position="111"/>
    </location>
</feature>
<dbReference type="GeneID" id="28988023"/>
<sequence>MSNKSHLTCVPLARLAPIYMPQLTVSPTILTMRLALRPLSRPFPLRAAPLARGIKIRSQDPKDKPIDSPGGEATTAPFKNGSAGSGPKANDGQYSASTIANEEGDYTNQERATPDVNKEAREADEAALKKEVSAAVDRSG</sequence>
<dbReference type="AlphaFoldDB" id="A0A0J0XN92"/>
<dbReference type="RefSeq" id="XP_018279092.1">
    <property type="nucleotide sequence ID" value="XM_018427420.1"/>
</dbReference>
<feature type="compositionally biased region" description="Basic and acidic residues" evidence="1">
    <location>
        <begin position="57"/>
        <end position="66"/>
    </location>
</feature>
<accession>A0A0J0XN92</accession>
<evidence type="ECO:0000256" key="1">
    <source>
        <dbReference type="SAM" id="MobiDB-lite"/>
    </source>
</evidence>
<reference evidence="2 3" key="1">
    <citation type="submission" date="2015-03" db="EMBL/GenBank/DDBJ databases">
        <title>Genomics and transcriptomics of the oil-accumulating basidiomycete yeast T. oleaginosus allow insights into substrate utilization and the diverse evolutionary trajectories of mating systems in fungi.</title>
        <authorList>
            <consortium name="DOE Joint Genome Institute"/>
            <person name="Kourist R."/>
            <person name="Kracht O."/>
            <person name="Bracharz F."/>
            <person name="Lipzen A."/>
            <person name="Nolan M."/>
            <person name="Ohm R."/>
            <person name="Grigoriev I."/>
            <person name="Sun S."/>
            <person name="Heitman J."/>
            <person name="Bruck T."/>
            <person name="Nowrousian M."/>
        </authorList>
    </citation>
    <scope>NUCLEOTIDE SEQUENCE [LARGE SCALE GENOMIC DNA]</scope>
    <source>
        <strain evidence="2 3">IBC0246</strain>
    </source>
</reference>
<organism evidence="2 3">
    <name type="scientific">Cutaneotrichosporon oleaginosum</name>
    <dbReference type="NCBI Taxonomy" id="879819"/>
    <lineage>
        <taxon>Eukaryota</taxon>
        <taxon>Fungi</taxon>
        <taxon>Dikarya</taxon>
        <taxon>Basidiomycota</taxon>
        <taxon>Agaricomycotina</taxon>
        <taxon>Tremellomycetes</taxon>
        <taxon>Trichosporonales</taxon>
        <taxon>Trichosporonaceae</taxon>
        <taxon>Cutaneotrichosporon</taxon>
    </lineage>
</organism>
<protein>
    <submittedName>
        <fullName evidence="2">Uncharacterized protein</fullName>
    </submittedName>
</protein>
<evidence type="ECO:0000313" key="2">
    <source>
        <dbReference type="EMBL" id="KLT42601.1"/>
    </source>
</evidence>
<feature type="compositionally biased region" description="Basic and acidic residues" evidence="1">
    <location>
        <begin position="112"/>
        <end position="132"/>
    </location>
</feature>
<evidence type="ECO:0000313" key="3">
    <source>
        <dbReference type="Proteomes" id="UP000053611"/>
    </source>
</evidence>
<name>A0A0J0XN92_9TREE</name>
<proteinExistence type="predicted"/>
<keyword evidence="3" id="KW-1185">Reference proteome</keyword>